<evidence type="ECO:0000313" key="8">
    <source>
        <dbReference type="EMBL" id="MFC5591829.1"/>
    </source>
</evidence>
<evidence type="ECO:0000259" key="7">
    <source>
        <dbReference type="Pfam" id="PF04138"/>
    </source>
</evidence>
<dbReference type="Pfam" id="PF04138">
    <property type="entry name" value="GtrA_DPMS_TM"/>
    <property type="match status" value="1"/>
</dbReference>
<comment type="similarity">
    <text evidence="2">Belongs to the GtrA family.</text>
</comment>
<keyword evidence="4 6" id="KW-1133">Transmembrane helix</keyword>
<keyword evidence="5 6" id="KW-0472">Membrane</keyword>
<dbReference type="EMBL" id="JBHSNO010000018">
    <property type="protein sequence ID" value="MFC5591829.1"/>
    <property type="molecule type" value="Genomic_DNA"/>
</dbReference>
<feature type="transmembrane region" description="Helical" evidence="6">
    <location>
        <begin position="73"/>
        <end position="95"/>
    </location>
</feature>
<dbReference type="Proteomes" id="UP001596109">
    <property type="component" value="Unassembled WGS sequence"/>
</dbReference>
<feature type="transmembrane region" description="Helical" evidence="6">
    <location>
        <begin position="101"/>
        <end position="122"/>
    </location>
</feature>
<evidence type="ECO:0000313" key="9">
    <source>
        <dbReference type="Proteomes" id="UP001596109"/>
    </source>
</evidence>
<evidence type="ECO:0000256" key="5">
    <source>
        <dbReference type="ARBA" id="ARBA00023136"/>
    </source>
</evidence>
<comment type="subcellular location">
    <subcellularLocation>
        <location evidence="1">Membrane</location>
        <topology evidence="1">Multi-pass membrane protein</topology>
    </subcellularLocation>
</comment>
<evidence type="ECO:0000256" key="1">
    <source>
        <dbReference type="ARBA" id="ARBA00004141"/>
    </source>
</evidence>
<feature type="transmembrane region" description="Helical" evidence="6">
    <location>
        <begin position="12"/>
        <end position="33"/>
    </location>
</feature>
<protein>
    <submittedName>
        <fullName evidence="8">GtrA family protein</fullName>
    </submittedName>
</protein>
<dbReference type="InterPro" id="IPR051401">
    <property type="entry name" value="GtrA_CellWall_Glycosyl"/>
</dbReference>
<feature type="transmembrane region" description="Helical" evidence="6">
    <location>
        <begin position="39"/>
        <end position="61"/>
    </location>
</feature>
<name>A0ABW0TQQ8_9BACL</name>
<keyword evidence="9" id="KW-1185">Reference proteome</keyword>
<gene>
    <name evidence="8" type="ORF">ACFPRA_23400</name>
</gene>
<evidence type="ECO:0000256" key="3">
    <source>
        <dbReference type="ARBA" id="ARBA00022692"/>
    </source>
</evidence>
<evidence type="ECO:0000256" key="2">
    <source>
        <dbReference type="ARBA" id="ARBA00009399"/>
    </source>
</evidence>
<evidence type="ECO:0000256" key="4">
    <source>
        <dbReference type="ARBA" id="ARBA00022989"/>
    </source>
</evidence>
<dbReference type="PANTHER" id="PTHR38459:SF1">
    <property type="entry name" value="PROPHAGE BACTOPRENOL-LINKED GLUCOSE TRANSLOCASE HOMOLOG"/>
    <property type="match status" value="1"/>
</dbReference>
<dbReference type="PANTHER" id="PTHR38459">
    <property type="entry name" value="PROPHAGE BACTOPRENOL-LINKED GLUCOSE TRANSLOCASE HOMOLOG"/>
    <property type="match status" value="1"/>
</dbReference>
<comment type="caution">
    <text evidence="8">The sequence shown here is derived from an EMBL/GenBank/DDBJ whole genome shotgun (WGS) entry which is preliminary data.</text>
</comment>
<keyword evidence="3 6" id="KW-0812">Transmembrane</keyword>
<dbReference type="InterPro" id="IPR007267">
    <property type="entry name" value="GtrA_DPMS_TM"/>
</dbReference>
<reference evidence="9" key="1">
    <citation type="journal article" date="2019" name="Int. J. Syst. Evol. Microbiol.">
        <title>The Global Catalogue of Microorganisms (GCM) 10K type strain sequencing project: providing services to taxonomists for standard genome sequencing and annotation.</title>
        <authorList>
            <consortium name="The Broad Institute Genomics Platform"/>
            <consortium name="The Broad Institute Genome Sequencing Center for Infectious Disease"/>
            <person name="Wu L."/>
            <person name="Ma J."/>
        </authorList>
    </citation>
    <scope>NUCLEOTIDE SEQUENCE [LARGE SCALE GENOMIC DNA]</scope>
    <source>
        <strain evidence="9">CGMCC 4.1434</strain>
    </source>
</reference>
<evidence type="ECO:0000256" key="6">
    <source>
        <dbReference type="SAM" id="Phobius"/>
    </source>
</evidence>
<feature type="domain" description="GtrA/DPMS transmembrane" evidence="7">
    <location>
        <begin position="10"/>
        <end position="118"/>
    </location>
</feature>
<sequence>MPFIDREFIRFVLVGGVNTVVYYTVYSLCLHIIEWHYFTAHMLGFAISLVGSFFLNTLFTYKVKPTMTKFLKFPLTQLVNIATSAVLLFLFVSYFQMNSSIAPIVAVIFTIPITFLVTGKVLKTT</sequence>
<organism evidence="8 9">
    <name type="scientific">Sporosarcina soli</name>
    <dbReference type="NCBI Taxonomy" id="334736"/>
    <lineage>
        <taxon>Bacteria</taxon>
        <taxon>Bacillati</taxon>
        <taxon>Bacillota</taxon>
        <taxon>Bacilli</taxon>
        <taxon>Bacillales</taxon>
        <taxon>Caryophanaceae</taxon>
        <taxon>Sporosarcina</taxon>
    </lineage>
</organism>
<dbReference type="RefSeq" id="WP_381440157.1">
    <property type="nucleotide sequence ID" value="NZ_JBHSNO010000018.1"/>
</dbReference>
<accession>A0ABW0TQQ8</accession>
<proteinExistence type="inferred from homology"/>